<dbReference type="CDD" id="cd06260">
    <property type="entry name" value="DUF820-like"/>
    <property type="match status" value="1"/>
</dbReference>
<dbReference type="GO" id="GO:0006281">
    <property type="term" value="P:DNA repair"/>
    <property type="evidence" value="ECO:0007669"/>
    <property type="project" value="UniProtKB-ARBA"/>
</dbReference>
<dbReference type="SMR" id="G5A7T6"/>
<organism evidence="2 3">
    <name type="scientific">Phytophthora sojae (strain P6497)</name>
    <name type="common">Soybean stem and root rot agent</name>
    <name type="synonym">Phytophthora megasperma f. sp. glycines</name>
    <dbReference type="NCBI Taxonomy" id="1094619"/>
    <lineage>
        <taxon>Eukaryota</taxon>
        <taxon>Sar</taxon>
        <taxon>Stramenopiles</taxon>
        <taxon>Oomycota</taxon>
        <taxon>Peronosporomycetes</taxon>
        <taxon>Peronosporales</taxon>
        <taxon>Peronosporaceae</taxon>
        <taxon>Phytophthora</taxon>
    </lineage>
</organism>
<dbReference type="AlphaFoldDB" id="G5A7T6"/>
<dbReference type="InterPro" id="IPR011335">
    <property type="entry name" value="Restrct_endonuc-II-like"/>
</dbReference>
<reference evidence="2 3" key="1">
    <citation type="journal article" date="2006" name="Science">
        <title>Phytophthora genome sequences uncover evolutionary origins and mechanisms of pathogenesis.</title>
        <authorList>
            <person name="Tyler B.M."/>
            <person name="Tripathy S."/>
            <person name="Zhang X."/>
            <person name="Dehal P."/>
            <person name="Jiang R.H."/>
            <person name="Aerts A."/>
            <person name="Arredondo F.D."/>
            <person name="Baxter L."/>
            <person name="Bensasson D."/>
            <person name="Beynon J.L."/>
            <person name="Chapman J."/>
            <person name="Damasceno C.M."/>
            <person name="Dorrance A.E."/>
            <person name="Dou D."/>
            <person name="Dickerman A.W."/>
            <person name="Dubchak I.L."/>
            <person name="Garbelotto M."/>
            <person name="Gijzen M."/>
            <person name="Gordon S.G."/>
            <person name="Govers F."/>
            <person name="Grunwald N.J."/>
            <person name="Huang W."/>
            <person name="Ivors K.L."/>
            <person name="Jones R.W."/>
            <person name="Kamoun S."/>
            <person name="Krampis K."/>
            <person name="Lamour K.H."/>
            <person name="Lee M.K."/>
            <person name="McDonald W.H."/>
            <person name="Medina M."/>
            <person name="Meijer H.J."/>
            <person name="Nordberg E.K."/>
            <person name="Maclean D.J."/>
            <person name="Ospina-Giraldo M.D."/>
            <person name="Morris P.F."/>
            <person name="Phuntumart V."/>
            <person name="Putnam N.H."/>
            <person name="Rash S."/>
            <person name="Rose J.K."/>
            <person name="Sakihama Y."/>
            <person name="Salamov A.A."/>
            <person name="Savidor A."/>
            <person name="Scheuring C.F."/>
            <person name="Smith B.M."/>
            <person name="Sobral B.W."/>
            <person name="Terry A."/>
            <person name="Torto-Alalibo T.A."/>
            <person name="Win J."/>
            <person name="Xu Z."/>
            <person name="Zhang H."/>
            <person name="Grigoriev I.V."/>
            <person name="Rokhsar D.S."/>
            <person name="Boore J.L."/>
        </authorList>
    </citation>
    <scope>NUCLEOTIDE SEQUENCE [LARGE SCALE GENOMIC DNA]</scope>
    <source>
        <strain evidence="2 3">P6497</strain>
    </source>
</reference>
<keyword evidence="3" id="KW-1185">Reference proteome</keyword>
<evidence type="ECO:0000313" key="3">
    <source>
        <dbReference type="Proteomes" id="UP000002640"/>
    </source>
</evidence>
<dbReference type="InterPro" id="IPR012296">
    <property type="entry name" value="Nuclease_put_TT1808"/>
</dbReference>
<feature type="domain" description="Putative restriction endonuclease" evidence="1">
    <location>
        <begin position="89"/>
        <end position="200"/>
    </location>
</feature>
<accession>G5A7T6</accession>
<dbReference type="KEGG" id="psoj:PHYSODRAFT_526295"/>
<evidence type="ECO:0000313" key="2">
    <source>
        <dbReference type="EMBL" id="EGZ07962.1"/>
    </source>
</evidence>
<gene>
    <name evidence="2" type="ORF">PHYSODRAFT_526295</name>
</gene>
<dbReference type="Gene3D" id="3.90.1570.10">
    <property type="entry name" value="tt1808, chain A"/>
    <property type="match status" value="1"/>
</dbReference>
<dbReference type="GeneID" id="20660991"/>
<proteinExistence type="predicted"/>
<dbReference type="PANTHER" id="PTHR34107:SF4">
    <property type="entry name" value="SLL1222 PROTEIN"/>
    <property type="match status" value="1"/>
</dbReference>
<dbReference type="InterPro" id="IPR008538">
    <property type="entry name" value="Uma2"/>
</dbReference>
<name>G5A7T6_PHYSP</name>
<dbReference type="RefSeq" id="XP_009536134.1">
    <property type="nucleotide sequence ID" value="XM_009537839.1"/>
</dbReference>
<dbReference type="SUPFAM" id="SSF52980">
    <property type="entry name" value="Restriction endonuclease-like"/>
    <property type="match status" value="1"/>
</dbReference>
<protein>
    <recommendedName>
        <fullName evidence="1">Putative restriction endonuclease domain-containing protein</fullName>
    </recommendedName>
</protein>
<evidence type="ECO:0000259" key="1">
    <source>
        <dbReference type="Pfam" id="PF05685"/>
    </source>
</evidence>
<dbReference type="Pfam" id="PF05685">
    <property type="entry name" value="Uma2"/>
    <property type="match status" value="1"/>
</dbReference>
<sequence>MENGEDIYGAEELILPSGQRVPARPGRYRVTPPPNLSDTDEELFILEYDYPELIVRDAALRTLYNLEQMQVQSQLGQWQHDHGQEAHGVVLSRCGYAFSLSIDYGASGYHQQFVPDFAFIDAASWSRLSDDEKNVTYLQCMPAVIVQFTTDVNTMGDLQNKVTKFVEAGTREGVVVDISGQRVWIYNRGEQPHFEPLAAIEFDSWPGFTLDCVAILQEREQERRRLGL</sequence>
<dbReference type="InParanoid" id="G5A7T6"/>
<dbReference type="PANTHER" id="PTHR34107">
    <property type="entry name" value="SLL0198 PROTEIN-RELATED"/>
    <property type="match status" value="1"/>
</dbReference>
<dbReference type="Proteomes" id="UP000002640">
    <property type="component" value="Unassembled WGS sequence"/>
</dbReference>
<dbReference type="OMA" id="ASHEDGC"/>
<dbReference type="EMBL" id="JH159161">
    <property type="protein sequence ID" value="EGZ07962.1"/>
    <property type="molecule type" value="Genomic_DNA"/>
</dbReference>